<sequence>MTSNANPDAFLALLTLGLITDAQHDAVLAHPEVRSLPPLPGPAHALAWMRVRGLVTQAQQDAALDAVESATPADPRADDAADIAIDADDLVELAEQGITHEAIEALHKDGLIDTATRDEALPETPVTGSVQASLPVALAWLVTDELLDKASFEATRAQVAAEPAFAMAAERARIMNEAQALIDADAKLMNTWKSNAQRTRRSGALKLLLTLLVVGGGIGWYAFTPAGVPACDAASTRKTLDRLMFRVAMDTRMHTLDPEKRASIRTPTIGTLHEVGYRKTDRLRGCTAVITQGDDKDEMAYTIGPVTPKGDEMIVRGADPTIVRARFGHLDASGKPRYNAEPIGREAMEAAFRAGARWLNARSVPAYPRMRPRNRSSMVDTDPARSREIAEIEVTGPCRALEDGAGQACPLVIEYNDLLLGAMGGGDDGATSLALTGEFGFVQEGGNWRVDGDFAKTFTRTLLEARLRRMGVTDAAMPQ</sequence>
<evidence type="ECO:0000313" key="1">
    <source>
        <dbReference type="EMBL" id="CAA2105368.1"/>
    </source>
</evidence>
<protein>
    <submittedName>
        <fullName evidence="1">Uncharacterized protein</fullName>
    </submittedName>
</protein>
<name>A0A679J6Y1_VARPD</name>
<proteinExistence type="predicted"/>
<dbReference type="EMBL" id="LR743507">
    <property type="protein sequence ID" value="CAA2105368.1"/>
    <property type="molecule type" value="Genomic_DNA"/>
</dbReference>
<dbReference type="AlphaFoldDB" id="A0A679J6Y1"/>
<organism evidence="1">
    <name type="scientific">Variovorax paradoxus</name>
    <dbReference type="NCBI Taxonomy" id="34073"/>
    <lineage>
        <taxon>Bacteria</taxon>
        <taxon>Pseudomonadati</taxon>
        <taxon>Pseudomonadota</taxon>
        <taxon>Betaproteobacteria</taxon>
        <taxon>Burkholderiales</taxon>
        <taxon>Comamonadaceae</taxon>
        <taxon>Variovorax</taxon>
    </lineage>
</organism>
<accession>A0A679J6Y1</accession>
<reference evidence="1" key="1">
    <citation type="submission" date="2019-12" db="EMBL/GenBank/DDBJ databases">
        <authorList>
            <person name="Cremers G."/>
        </authorList>
    </citation>
    <scope>NUCLEOTIDE SEQUENCE</scope>
    <source>
        <strain evidence="1">Vvax</strain>
    </source>
</reference>
<dbReference type="RefSeq" id="WP_339090813.1">
    <property type="nucleotide sequence ID" value="NZ_LR743507.1"/>
</dbReference>
<gene>
    <name evidence="1" type="ORF">VVAX_03219</name>
</gene>